<accession>A0A0A8L8B5</accession>
<proteinExistence type="predicted"/>
<gene>
    <name evidence="1" type="ORF">KLDO_g2625</name>
</gene>
<comment type="caution">
    <text evidence="1">The sequence shown here is derived from an EMBL/GenBank/DDBJ whole genome shotgun (WGS) entry which is preliminary data.</text>
</comment>
<evidence type="ECO:0000313" key="2">
    <source>
        <dbReference type="Proteomes" id="UP000031516"/>
    </source>
</evidence>
<dbReference type="Proteomes" id="UP000031516">
    <property type="component" value="Unassembled WGS sequence"/>
</dbReference>
<dbReference type="AlphaFoldDB" id="A0A0A8L8B5"/>
<evidence type="ECO:0000313" key="1">
    <source>
        <dbReference type="EMBL" id="CDO94357.1"/>
    </source>
</evidence>
<reference evidence="1 2" key="1">
    <citation type="submission" date="2014-03" db="EMBL/GenBank/DDBJ databases">
        <title>The genome of Kluyveromyces dobzhanskii.</title>
        <authorList>
            <person name="Nystedt B."/>
            <person name="Astrom S."/>
        </authorList>
    </citation>
    <scope>NUCLEOTIDE SEQUENCE [LARGE SCALE GENOMIC DNA]</scope>
    <source>
        <strain evidence="1 2">CBS 2104</strain>
    </source>
</reference>
<name>A0A0A8L8B5_9SACH</name>
<sequence length="208" mass="23550">MHCDLDVSSYLKLDGLQECGDSMGWHGELALSELEDEVNAGVGEKTDSFNVSCTGSMPSMVHTQPVHLVHLHNLMSLQTSFEEEDEQKLVCASSTPPSLADTRNSSVFSSTRSIDVLFEEEESDLENDIYSMAPVKKKQQRTLVAPIVFSSKMTQESSRVSAQDQFAYELTNKLLPYFGYFLADSNDLDYFDKIRFQEIDYKFSKTYF</sequence>
<protein>
    <submittedName>
        <fullName evidence="1">WGS project CCBQ000000000 data, contig 00106</fullName>
    </submittedName>
</protein>
<keyword evidence="2" id="KW-1185">Reference proteome</keyword>
<dbReference type="OrthoDB" id="4036215at2759"/>
<dbReference type="EMBL" id="CCBQ010000037">
    <property type="protein sequence ID" value="CDO94357.1"/>
    <property type="molecule type" value="Genomic_DNA"/>
</dbReference>
<organism evidence="1 2">
    <name type="scientific">Kluyveromyces dobzhanskii CBS 2104</name>
    <dbReference type="NCBI Taxonomy" id="1427455"/>
    <lineage>
        <taxon>Eukaryota</taxon>
        <taxon>Fungi</taxon>
        <taxon>Dikarya</taxon>
        <taxon>Ascomycota</taxon>
        <taxon>Saccharomycotina</taxon>
        <taxon>Saccharomycetes</taxon>
        <taxon>Saccharomycetales</taxon>
        <taxon>Saccharomycetaceae</taxon>
        <taxon>Kluyveromyces</taxon>
    </lineage>
</organism>